<protein>
    <submittedName>
        <fullName evidence="1">Uncharacterized protein</fullName>
    </submittedName>
</protein>
<comment type="caution">
    <text evidence="1">The sequence shown here is derived from an EMBL/GenBank/DDBJ whole genome shotgun (WGS) entry which is preliminary data.</text>
</comment>
<evidence type="ECO:0000313" key="1">
    <source>
        <dbReference type="EMBL" id="NYH14897.1"/>
    </source>
</evidence>
<dbReference type="Proteomes" id="UP000572540">
    <property type="component" value="Unassembled WGS sequence"/>
</dbReference>
<dbReference type="EMBL" id="JACCAU010000001">
    <property type="protein sequence ID" value="NYH14897.1"/>
    <property type="molecule type" value="Genomic_DNA"/>
</dbReference>
<name>A0A7Y9W6K0_9BURK</name>
<gene>
    <name evidence="1" type="ORF">GGD41_002125</name>
</gene>
<evidence type="ECO:0000313" key="2">
    <source>
        <dbReference type="Proteomes" id="UP000572540"/>
    </source>
</evidence>
<sequence length="181" mass="19976">MKLIGAGAGVERLEQRGQHRRLRHADLETLQIGRRAQCTRGGTDLPEAVVPHLADRHDAGFGDLRADVIAEVAIHRFPDRVVILERETGIDDAGGRRERRQNRRGLVEELHAAVAHLREQIGVGAELILRKQLDVEAAVGRVANVIDCFLRADVDRMGRVLAGGELVRKLGRGQRAARHAP</sequence>
<proteinExistence type="predicted"/>
<organism evidence="1 2">
    <name type="scientific">Paraburkholderia bryophila</name>
    <dbReference type="NCBI Taxonomy" id="420952"/>
    <lineage>
        <taxon>Bacteria</taxon>
        <taxon>Pseudomonadati</taxon>
        <taxon>Pseudomonadota</taxon>
        <taxon>Betaproteobacteria</taxon>
        <taxon>Burkholderiales</taxon>
        <taxon>Burkholderiaceae</taxon>
        <taxon>Paraburkholderia</taxon>
    </lineage>
</organism>
<accession>A0A7Y9W6K0</accession>
<reference evidence="1 2" key="1">
    <citation type="submission" date="2020-07" db="EMBL/GenBank/DDBJ databases">
        <title>Exploring microbial biodiversity for novel pathways involved in the catabolism of aromatic compounds derived from lignin.</title>
        <authorList>
            <person name="Elkins J."/>
        </authorList>
    </citation>
    <scope>NUCLEOTIDE SEQUENCE [LARGE SCALE GENOMIC DNA]</scope>
    <source>
        <strain evidence="1 2">H2C3B</strain>
    </source>
</reference>
<dbReference type="AlphaFoldDB" id="A0A7Y9W6K0"/>